<feature type="compositionally biased region" description="Low complexity" evidence="2">
    <location>
        <begin position="1"/>
        <end position="28"/>
    </location>
</feature>
<evidence type="ECO:0000313" key="5">
    <source>
        <dbReference type="Proteomes" id="UP001620626"/>
    </source>
</evidence>
<proteinExistence type="inferred from homology"/>
<reference evidence="4 5" key="1">
    <citation type="submission" date="2024-10" db="EMBL/GenBank/DDBJ databases">
        <authorList>
            <person name="Kim D."/>
        </authorList>
    </citation>
    <scope>NUCLEOTIDE SEQUENCE [LARGE SCALE GENOMIC DNA]</scope>
    <source>
        <strain evidence="4">BH-2024</strain>
    </source>
</reference>
<dbReference type="InterPro" id="IPR039843">
    <property type="entry name" value="KXD1-like"/>
</dbReference>
<dbReference type="EMBL" id="JBICBT010001166">
    <property type="protein sequence ID" value="KAL3080250.1"/>
    <property type="molecule type" value="Genomic_DNA"/>
</dbReference>
<feature type="region of interest" description="Disordered" evidence="2">
    <location>
        <begin position="126"/>
        <end position="146"/>
    </location>
</feature>
<dbReference type="InterPro" id="IPR019371">
    <property type="entry name" value="KxDL_dom"/>
</dbReference>
<protein>
    <recommendedName>
        <fullName evidence="3">KxDL domain-containing protein</fullName>
    </recommendedName>
</protein>
<keyword evidence="5" id="KW-1185">Reference proteome</keyword>
<dbReference type="Pfam" id="PF10241">
    <property type="entry name" value="KxDL"/>
    <property type="match status" value="1"/>
</dbReference>
<dbReference type="PANTHER" id="PTHR13511">
    <property type="entry name" value="KXDL MOTIF-CONTAINING PROTEIN 1"/>
    <property type="match status" value="1"/>
</dbReference>
<accession>A0ABD2ISH3</accession>
<name>A0ABD2ISH3_9BILA</name>
<comment type="similarity">
    <text evidence="1">Belongs to the KXD1 family.</text>
</comment>
<feature type="region of interest" description="Disordered" evidence="2">
    <location>
        <begin position="1"/>
        <end position="33"/>
    </location>
</feature>
<comment type="caution">
    <text evidence="4">The sequence shown here is derived from an EMBL/GenBank/DDBJ whole genome shotgun (WGS) entry which is preliminary data.</text>
</comment>
<evidence type="ECO:0000256" key="1">
    <source>
        <dbReference type="ARBA" id="ARBA00005913"/>
    </source>
</evidence>
<dbReference type="AlphaFoldDB" id="A0ABD2ISH3"/>
<feature type="compositionally biased region" description="Basic and acidic residues" evidence="2">
    <location>
        <begin position="137"/>
        <end position="146"/>
    </location>
</feature>
<feature type="compositionally biased region" description="Polar residues" evidence="2">
    <location>
        <begin position="127"/>
        <end position="136"/>
    </location>
</feature>
<evidence type="ECO:0000313" key="4">
    <source>
        <dbReference type="EMBL" id="KAL3080250.1"/>
    </source>
</evidence>
<evidence type="ECO:0000256" key="2">
    <source>
        <dbReference type="SAM" id="MobiDB-lite"/>
    </source>
</evidence>
<dbReference type="Proteomes" id="UP001620626">
    <property type="component" value="Unassembled WGS sequence"/>
</dbReference>
<evidence type="ECO:0000259" key="3">
    <source>
        <dbReference type="Pfam" id="PF10241"/>
    </source>
</evidence>
<organism evidence="4 5">
    <name type="scientific">Heterodera trifolii</name>
    <dbReference type="NCBI Taxonomy" id="157864"/>
    <lineage>
        <taxon>Eukaryota</taxon>
        <taxon>Metazoa</taxon>
        <taxon>Ecdysozoa</taxon>
        <taxon>Nematoda</taxon>
        <taxon>Chromadorea</taxon>
        <taxon>Rhabditida</taxon>
        <taxon>Tylenchina</taxon>
        <taxon>Tylenchomorpha</taxon>
        <taxon>Tylenchoidea</taxon>
        <taxon>Heteroderidae</taxon>
        <taxon>Heteroderinae</taxon>
        <taxon>Heterodera</taxon>
    </lineage>
</organism>
<sequence length="146" mass="16188">MSKEAASSTVLPPSSSQSISMASSADGSPLREENFVHSLKSQVDGENIEEIIQSQKKALERFEKTNEMLATCSSLAEKRLDRARKDFAIGKEKICRAKSDLDSIFRRIASFKQTLANNYPAEFVAAQTDSPQNSDCVNEHKKQTDD</sequence>
<feature type="domain" description="KxDL" evidence="3">
    <location>
        <begin position="38"/>
        <end position="123"/>
    </location>
</feature>
<gene>
    <name evidence="4" type="ORF">niasHT_039113</name>
</gene>
<dbReference type="PANTHER" id="PTHR13511:SF0">
    <property type="entry name" value="KXDL MOTIF-CONTAINING PROTEIN 1"/>
    <property type="match status" value="1"/>
</dbReference>